<keyword evidence="4" id="KW-0698">rRNA processing</keyword>
<dbReference type="Gene3D" id="3.30.420.10">
    <property type="entry name" value="Ribonuclease H-like superfamily/Ribonuclease H"/>
    <property type="match status" value="1"/>
</dbReference>
<dbReference type="EMBL" id="ML170172">
    <property type="protein sequence ID" value="TDL22937.1"/>
    <property type="molecule type" value="Genomic_DNA"/>
</dbReference>
<evidence type="ECO:0000256" key="5">
    <source>
        <dbReference type="ARBA" id="ARBA00022722"/>
    </source>
</evidence>
<evidence type="ECO:0000256" key="7">
    <source>
        <dbReference type="ARBA" id="ARBA00022839"/>
    </source>
</evidence>
<comment type="similarity">
    <text evidence="2">Belongs to the REXO4 family.</text>
</comment>
<feature type="region of interest" description="Disordered" evidence="10">
    <location>
        <begin position="311"/>
        <end position="434"/>
    </location>
</feature>
<dbReference type="InterPro" id="IPR012337">
    <property type="entry name" value="RNaseH-like_sf"/>
</dbReference>
<dbReference type="CDD" id="cd06144">
    <property type="entry name" value="REX4_like"/>
    <property type="match status" value="1"/>
</dbReference>
<dbReference type="InterPro" id="IPR013520">
    <property type="entry name" value="Ribonucl_H"/>
</dbReference>
<evidence type="ECO:0000256" key="9">
    <source>
        <dbReference type="ARBA" id="ARBA00025599"/>
    </source>
</evidence>
<evidence type="ECO:0000256" key="1">
    <source>
        <dbReference type="ARBA" id="ARBA00004123"/>
    </source>
</evidence>
<dbReference type="PANTHER" id="PTHR12801:SF45">
    <property type="entry name" value="RNA EXONUCLEASE 4"/>
    <property type="match status" value="1"/>
</dbReference>
<dbReference type="GO" id="GO:0008408">
    <property type="term" value="F:3'-5' exonuclease activity"/>
    <property type="evidence" value="ECO:0007669"/>
    <property type="project" value="InterPro"/>
</dbReference>
<name>A0A4Y7Q5K4_9AGAM</name>
<comment type="subcellular location">
    <subcellularLocation>
        <location evidence="1">Nucleus</location>
    </subcellularLocation>
</comment>
<evidence type="ECO:0000256" key="8">
    <source>
        <dbReference type="ARBA" id="ARBA00023242"/>
    </source>
</evidence>
<dbReference type="FunFam" id="3.30.420.10:FF:000007">
    <property type="entry name" value="Interferon-stimulated exonuclease gene 20"/>
    <property type="match status" value="1"/>
</dbReference>
<gene>
    <name evidence="12" type="ORF">BD410DRAFT_814662</name>
</gene>
<dbReference type="Proteomes" id="UP000294933">
    <property type="component" value="Unassembled WGS sequence"/>
</dbReference>
<keyword evidence="13" id="KW-1185">Reference proteome</keyword>
<evidence type="ECO:0000313" key="12">
    <source>
        <dbReference type="EMBL" id="TDL22937.1"/>
    </source>
</evidence>
<dbReference type="SMART" id="SM00479">
    <property type="entry name" value="EXOIII"/>
    <property type="match status" value="1"/>
</dbReference>
<evidence type="ECO:0000256" key="4">
    <source>
        <dbReference type="ARBA" id="ARBA00022552"/>
    </source>
</evidence>
<comment type="function">
    <text evidence="9">Exoribonuclease involved in ribosome biosynthesis. Involved in the processing of ITS1, the internal transcribed spacer localized between the 18S and 5.8S rRNAs.</text>
</comment>
<reference evidence="12 13" key="1">
    <citation type="submission" date="2018-06" db="EMBL/GenBank/DDBJ databases">
        <title>A transcriptomic atlas of mushroom development highlights an independent origin of complex multicellularity.</title>
        <authorList>
            <consortium name="DOE Joint Genome Institute"/>
            <person name="Krizsan K."/>
            <person name="Almasi E."/>
            <person name="Merenyi Z."/>
            <person name="Sahu N."/>
            <person name="Viragh M."/>
            <person name="Koszo T."/>
            <person name="Mondo S."/>
            <person name="Kiss B."/>
            <person name="Balint B."/>
            <person name="Kues U."/>
            <person name="Barry K."/>
            <person name="Hegedus J.C."/>
            <person name="Henrissat B."/>
            <person name="Johnson J."/>
            <person name="Lipzen A."/>
            <person name="Ohm R."/>
            <person name="Nagy I."/>
            <person name="Pangilinan J."/>
            <person name="Yan J."/>
            <person name="Xiong Y."/>
            <person name="Grigoriev I.V."/>
            <person name="Hibbett D.S."/>
            <person name="Nagy L.G."/>
        </authorList>
    </citation>
    <scope>NUCLEOTIDE SEQUENCE [LARGE SCALE GENOMIC DNA]</scope>
    <source>
        <strain evidence="12 13">SZMC22713</strain>
    </source>
</reference>
<protein>
    <recommendedName>
        <fullName evidence="3">RNA exonuclease 4</fullName>
    </recommendedName>
</protein>
<dbReference type="OrthoDB" id="8191639at2759"/>
<keyword evidence="8" id="KW-0539">Nucleus</keyword>
<feature type="domain" description="Exonuclease" evidence="11">
    <location>
        <begin position="150"/>
        <end position="311"/>
    </location>
</feature>
<dbReference type="SUPFAM" id="SSF53098">
    <property type="entry name" value="Ribonuclease H-like"/>
    <property type="match status" value="1"/>
</dbReference>
<dbReference type="STRING" id="50990.A0A4Y7Q5K4"/>
<dbReference type="PANTHER" id="PTHR12801">
    <property type="entry name" value="RNA EXONUCLEASE REXO1 / RECO3 FAMILY MEMBER-RELATED"/>
    <property type="match status" value="1"/>
</dbReference>
<keyword evidence="6" id="KW-0378">Hydrolase</keyword>
<evidence type="ECO:0000259" key="11">
    <source>
        <dbReference type="SMART" id="SM00479"/>
    </source>
</evidence>
<feature type="region of interest" description="Disordered" evidence="10">
    <location>
        <begin position="14"/>
        <end position="94"/>
    </location>
</feature>
<proteinExistence type="inferred from homology"/>
<keyword evidence="7" id="KW-0269">Exonuclease</keyword>
<dbReference type="Pfam" id="PF00929">
    <property type="entry name" value="RNase_T"/>
    <property type="match status" value="1"/>
</dbReference>
<keyword evidence="5" id="KW-0540">Nuclease</keyword>
<dbReference type="InterPro" id="IPR047021">
    <property type="entry name" value="REXO1/3/4-like"/>
</dbReference>
<evidence type="ECO:0000256" key="6">
    <source>
        <dbReference type="ARBA" id="ARBA00022801"/>
    </source>
</evidence>
<sequence length="434" mass="47163">MLPSANWLALQKKIAKPLVGGSLSKQAGRASGSKVKVKGEVDDERSRRSSGNEPEPPRKKRRLGGEGEGEGRMSTGNRSKETGGGASGNDVEFPRGHVEAVKSGGKEAPAEGDVEDGKVAATHGGESIERLRRMVKGELTFTDAQMQPGRYVALDCEMVGIGLDGSESALARVSAVNFHGAVLLDAFVRPKERVVDYRTQWSGVREKDMVNAKTFEEVQTRVAELLKDRILVGHAVYNDLKSLLLSRPRTHIRDTQQLAGKNKLMPSRYPALRRLVQQELDLEIQSGEHSSVTDARATMALYRLHRKEWDKDWRPPPIAHTTGTSKKRKRASQDIDGGVSSDDSDNDEPNSSSHTKPNAKSSAKMRNEKVFPGGGRKGVSSGLSTILRKPGDRAKVKADRRERGGSGASKEKWWKTLGGTTAGSGAKGSMRLKA</sequence>
<feature type="compositionally biased region" description="Basic and acidic residues" evidence="10">
    <location>
        <begin position="389"/>
        <end position="414"/>
    </location>
</feature>
<dbReference type="VEuPathDB" id="FungiDB:BD410DRAFT_814662"/>
<dbReference type="GO" id="GO:0005634">
    <property type="term" value="C:nucleus"/>
    <property type="evidence" value="ECO:0007669"/>
    <property type="project" value="UniProtKB-SubCell"/>
</dbReference>
<dbReference type="AlphaFoldDB" id="A0A4Y7Q5K4"/>
<evidence type="ECO:0000256" key="10">
    <source>
        <dbReference type="SAM" id="MobiDB-lite"/>
    </source>
</evidence>
<dbReference type="GO" id="GO:0006364">
    <property type="term" value="P:rRNA processing"/>
    <property type="evidence" value="ECO:0007669"/>
    <property type="project" value="UniProtKB-KW"/>
</dbReference>
<dbReference type="InterPro" id="IPR036397">
    <property type="entry name" value="RNaseH_sf"/>
</dbReference>
<feature type="compositionally biased region" description="Basic and acidic residues" evidence="10">
    <location>
        <begin position="37"/>
        <end position="47"/>
    </location>
</feature>
<evidence type="ECO:0000256" key="3">
    <source>
        <dbReference type="ARBA" id="ARBA00016937"/>
    </source>
</evidence>
<dbReference type="GO" id="GO:0003676">
    <property type="term" value="F:nucleic acid binding"/>
    <property type="evidence" value="ECO:0007669"/>
    <property type="project" value="InterPro"/>
</dbReference>
<accession>A0A4Y7Q5K4</accession>
<evidence type="ECO:0000313" key="13">
    <source>
        <dbReference type="Proteomes" id="UP000294933"/>
    </source>
</evidence>
<evidence type="ECO:0000256" key="2">
    <source>
        <dbReference type="ARBA" id="ARBA00010489"/>
    </source>
</evidence>
<organism evidence="12 13">
    <name type="scientific">Rickenella mellea</name>
    <dbReference type="NCBI Taxonomy" id="50990"/>
    <lineage>
        <taxon>Eukaryota</taxon>
        <taxon>Fungi</taxon>
        <taxon>Dikarya</taxon>
        <taxon>Basidiomycota</taxon>
        <taxon>Agaricomycotina</taxon>
        <taxon>Agaricomycetes</taxon>
        <taxon>Hymenochaetales</taxon>
        <taxon>Rickenellaceae</taxon>
        <taxon>Rickenella</taxon>
    </lineage>
</organism>
<dbReference type="InterPro" id="IPR037431">
    <property type="entry name" value="REX4_DEDDh_dom"/>
</dbReference>